<name>A0A381SEN9_9ZZZZ</name>
<protein>
    <recommendedName>
        <fullName evidence="1">Guanylate cyclase domain-containing protein</fullName>
    </recommendedName>
</protein>
<dbReference type="AlphaFoldDB" id="A0A381SEN9"/>
<dbReference type="InterPro" id="IPR029787">
    <property type="entry name" value="Nucleotide_cyclase"/>
</dbReference>
<organism evidence="2">
    <name type="scientific">marine metagenome</name>
    <dbReference type="NCBI Taxonomy" id="408172"/>
    <lineage>
        <taxon>unclassified sequences</taxon>
        <taxon>metagenomes</taxon>
        <taxon>ecological metagenomes</taxon>
    </lineage>
</organism>
<dbReference type="Gene3D" id="3.30.70.1230">
    <property type="entry name" value="Nucleotide cyclase"/>
    <property type="match status" value="1"/>
</dbReference>
<dbReference type="CDD" id="cd07302">
    <property type="entry name" value="CHD"/>
    <property type="match status" value="1"/>
</dbReference>
<dbReference type="EMBL" id="UINC01002938">
    <property type="protein sequence ID" value="SVA01781.1"/>
    <property type="molecule type" value="Genomic_DNA"/>
</dbReference>
<dbReference type="InterPro" id="IPR001054">
    <property type="entry name" value="A/G_cyclase"/>
</dbReference>
<proteinExistence type="predicted"/>
<evidence type="ECO:0000259" key="1">
    <source>
        <dbReference type="PROSITE" id="PS50125"/>
    </source>
</evidence>
<gene>
    <name evidence="2" type="ORF">METZ01_LOCUS54635</name>
</gene>
<dbReference type="PANTHER" id="PTHR43081">
    <property type="entry name" value="ADENYLATE CYCLASE, TERMINAL-DIFFERENTIATION SPECIFIC-RELATED"/>
    <property type="match status" value="1"/>
</dbReference>
<dbReference type="GO" id="GO:0035556">
    <property type="term" value="P:intracellular signal transduction"/>
    <property type="evidence" value="ECO:0007669"/>
    <property type="project" value="InterPro"/>
</dbReference>
<feature type="domain" description="Guanylate cyclase" evidence="1">
    <location>
        <begin position="7"/>
        <end position="121"/>
    </location>
</feature>
<evidence type="ECO:0000313" key="2">
    <source>
        <dbReference type="EMBL" id="SVA01781.1"/>
    </source>
</evidence>
<dbReference type="PANTHER" id="PTHR43081:SF19">
    <property type="entry name" value="PH-SENSITIVE ADENYLATE CYCLASE RV1264"/>
    <property type="match status" value="1"/>
</dbReference>
<dbReference type="InterPro" id="IPR050697">
    <property type="entry name" value="Adenylyl/Guanylyl_Cyclase_3/4"/>
</dbReference>
<dbReference type="SUPFAM" id="SSF55073">
    <property type="entry name" value="Nucleotide cyclase"/>
    <property type="match status" value="1"/>
</dbReference>
<dbReference type="Pfam" id="PF00211">
    <property type="entry name" value="Guanylate_cyc"/>
    <property type="match status" value="1"/>
</dbReference>
<reference evidence="2" key="1">
    <citation type="submission" date="2018-05" db="EMBL/GenBank/DDBJ databases">
        <authorList>
            <person name="Lanie J.A."/>
            <person name="Ng W.-L."/>
            <person name="Kazmierczak K.M."/>
            <person name="Andrzejewski T.M."/>
            <person name="Davidsen T.M."/>
            <person name="Wayne K.J."/>
            <person name="Tettelin H."/>
            <person name="Glass J.I."/>
            <person name="Rusch D."/>
            <person name="Podicherti R."/>
            <person name="Tsui H.-C.T."/>
            <person name="Winkler M.E."/>
        </authorList>
    </citation>
    <scope>NUCLEOTIDE SEQUENCE</scope>
</reference>
<feature type="non-terminal residue" evidence="2">
    <location>
        <position position="1"/>
    </location>
</feature>
<feature type="non-terminal residue" evidence="2">
    <location>
        <position position="245"/>
    </location>
</feature>
<accession>A0A381SEN9</accession>
<sequence>MDRKLATIFASDVVGFSKMMGTDEVNTLNILKERRAVIDSIIDDHDGIIFGSAGDSVIAEFASPIKAAEAAVETQVKMNAMNQDQEQSDKMIFRVGINIGDVMVTEDNLFGDAVNIAARLEAAAKPSGICVSQTVFDMINRKIMVSFEDAGQLELKNIEFPIKAFHVIENKGTPRFTQDSNEIQTKVKVSEPGSLAVMLFKNLSNDEEQEYFCEGFTEDLLSMLSRYNKLVVVSSHASFAYKEKN</sequence>
<dbReference type="PROSITE" id="PS50125">
    <property type="entry name" value="GUANYLATE_CYCLASE_2"/>
    <property type="match status" value="1"/>
</dbReference>
<dbReference type="GO" id="GO:0006171">
    <property type="term" value="P:cAMP biosynthetic process"/>
    <property type="evidence" value="ECO:0007669"/>
    <property type="project" value="TreeGrafter"/>
</dbReference>